<feature type="transmembrane region" description="Helical" evidence="1">
    <location>
        <begin position="54"/>
        <end position="79"/>
    </location>
</feature>
<keyword evidence="1" id="KW-0812">Transmembrane</keyword>
<protein>
    <submittedName>
        <fullName evidence="2">Uncharacterized protein</fullName>
    </submittedName>
</protein>
<keyword evidence="1" id="KW-1133">Transmembrane helix</keyword>
<comment type="caution">
    <text evidence="2">The sequence shown here is derived from an EMBL/GenBank/DDBJ whole genome shotgun (WGS) entry which is preliminary data.</text>
</comment>
<evidence type="ECO:0000313" key="2">
    <source>
        <dbReference type="EMBL" id="KAF9502787.1"/>
    </source>
</evidence>
<accession>A0A9P6ABS6</accession>
<sequence length="91" mass="10211">MATIFRRIYEEAKVSHSSSRAQSSAAHMARWLWILPISASCDSYARMIQAAATALTISLFLAYFAHFLSTLTTCLAMHIEMSLLDHSRSSR</sequence>
<evidence type="ECO:0000256" key="1">
    <source>
        <dbReference type="SAM" id="Phobius"/>
    </source>
</evidence>
<keyword evidence="3" id="KW-1185">Reference proteome</keyword>
<dbReference type="EMBL" id="MU129616">
    <property type="protein sequence ID" value="KAF9502787.1"/>
    <property type="molecule type" value="Genomic_DNA"/>
</dbReference>
<keyword evidence="1" id="KW-0472">Membrane</keyword>
<dbReference type="Proteomes" id="UP000886523">
    <property type="component" value="Unassembled WGS sequence"/>
</dbReference>
<reference evidence="2" key="1">
    <citation type="journal article" date="2020" name="Nat. Commun.">
        <title>Large-scale genome sequencing of mycorrhizal fungi provides insights into the early evolution of symbiotic traits.</title>
        <authorList>
            <person name="Miyauchi S."/>
            <person name="Kiss E."/>
            <person name="Kuo A."/>
            <person name="Drula E."/>
            <person name="Kohler A."/>
            <person name="Sanchez-Garcia M."/>
            <person name="Morin E."/>
            <person name="Andreopoulos B."/>
            <person name="Barry K.W."/>
            <person name="Bonito G."/>
            <person name="Buee M."/>
            <person name="Carver A."/>
            <person name="Chen C."/>
            <person name="Cichocki N."/>
            <person name="Clum A."/>
            <person name="Culley D."/>
            <person name="Crous P.W."/>
            <person name="Fauchery L."/>
            <person name="Girlanda M."/>
            <person name="Hayes R.D."/>
            <person name="Keri Z."/>
            <person name="LaButti K."/>
            <person name="Lipzen A."/>
            <person name="Lombard V."/>
            <person name="Magnuson J."/>
            <person name="Maillard F."/>
            <person name="Murat C."/>
            <person name="Nolan M."/>
            <person name="Ohm R.A."/>
            <person name="Pangilinan J."/>
            <person name="Pereira M.F."/>
            <person name="Perotto S."/>
            <person name="Peter M."/>
            <person name="Pfister S."/>
            <person name="Riley R."/>
            <person name="Sitrit Y."/>
            <person name="Stielow J.B."/>
            <person name="Szollosi G."/>
            <person name="Zifcakova L."/>
            <person name="Stursova M."/>
            <person name="Spatafora J.W."/>
            <person name="Tedersoo L."/>
            <person name="Vaario L.M."/>
            <person name="Yamada A."/>
            <person name="Yan M."/>
            <person name="Wang P."/>
            <person name="Xu J."/>
            <person name="Bruns T."/>
            <person name="Baldrian P."/>
            <person name="Vilgalys R."/>
            <person name="Dunand C."/>
            <person name="Henrissat B."/>
            <person name="Grigoriev I.V."/>
            <person name="Hibbett D."/>
            <person name="Nagy L.G."/>
            <person name="Martin F.M."/>
        </authorList>
    </citation>
    <scope>NUCLEOTIDE SEQUENCE</scope>
    <source>
        <strain evidence="2">UP504</strain>
    </source>
</reference>
<name>A0A9P6ABS6_9AGAM</name>
<dbReference type="AlphaFoldDB" id="A0A9P6ABS6"/>
<gene>
    <name evidence="2" type="ORF">BS47DRAFT_1403117</name>
</gene>
<evidence type="ECO:0000313" key="3">
    <source>
        <dbReference type="Proteomes" id="UP000886523"/>
    </source>
</evidence>
<organism evidence="2 3">
    <name type="scientific">Hydnum rufescens UP504</name>
    <dbReference type="NCBI Taxonomy" id="1448309"/>
    <lineage>
        <taxon>Eukaryota</taxon>
        <taxon>Fungi</taxon>
        <taxon>Dikarya</taxon>
        <taxon>Basidiomycota</taxon>
        <taxon>Agaricomycotina</taxon>
        <taxon>Agaricomycetes</taxon>
        <taxon>Cantharellales</taxon>
        <taxon>Hydnaceae</taxon>
        <taxon>Hydnum</taxon>
    </lineage>
</organism>
<proteinExistence type="predicted"/>